<dbReference type="RefSeq" id="WP_379269459.1">
    <property type="nucleotide sequence ID" value="NZ_JBHUGT010000031.1"/>
</dbReference>
<protein>
    <submittedName>
        <fullName evidence="3">CPBP family intramembrane glutamic endopeptidase</fullName>
        <ecNumber evidence="3">3.4.-.-</ecNumber>
    </submittedName>
</protein>
<evidence type="ECO:0000313" key="3">
    <source>
        <dbReference type="EMBL" id="MFD2659159.1"/>
    </source>
</evidence>
<keyword evidence="4" id="KW-1185">Reference proteome</keyword>
<organism evidence="3 4">
    <name type="scientific">Paenibacillus thailandensis</name>
    <dbReference type="NCBI Taxonomy" id="393250"/>
    <lineage>
        <taxon>Bacteria</taxon>
        <taxon>Bacillati</taxon>
        <taxon>Bacillota</taxon>
        <taxon>Bacilli</taxon>
        <taxon>Bacillales</taxon>
        <taxon>Paenibacillaceae</taxon>
        <taxon>Paenibacillus</taxon>
    </lineage>
</organism>
<feature type="transmembrane region" description="Helical" evidence="1">
    <location>
        <begin position="352"/>
        <end position="374"/>
    </location>
</feature>
<dbReference type="Proteomes" id="UP001597493">
    <property type="component" value="Unassembled WGS sequence"/>
</dbReference>
<dbReference type="InterPro" id="IPR003675">
    <property type="entry name" value="Rce1/LyrA-like_dom"/>
</dbReference>
<feature type="transmembrane region" description="Helical" evidence="1">
    <location>
        <begin position="12"/>
        <end position="34"/>
    </location>
</feature>
<gene>
    <name evidence="3" type="ORF">ACFSW5_02640</name>
</gene>
<keyword evidence="1" id="KW-0472">Membrane</keyword>
<keyword evidence="3" id="KW-0378">Hydrolase</keyword>
<evidence type="ECO:0000259" key="2">
    <source>
        <dbReference type="Pfam" id="PF02517"/>
    </source>
</evidence>
<feature type="transmembrane region" description="Helical" evidence="1">
    <location>
        <begin position="427"/>
        <end position="447"/>
    </location>
</feature>
<evidence type="ECO:0000313" key="4">
    <source>
        <dbReference type="Proteomes" id="UP001597493"/>
    </source>
</evidence>
<feature type="transmembrane region" description="Helical" evidence="1">
    <location>
        <begin position="453"/>
        <end position="478"/>
    </location>
</feature>
<feature type="domain" description="CAAX prenyl protease 2/Lysostaphin resistance protein A-like" evidence="2">
    <location>
        <begin position="393"/>
        <end position="484"/>
    </location>
</feature>
<reference evidence="4" key="1">
    <citation type="journal article" date="2019" name="Int. J. Syst. Evol. Microbiol.">
        <title>The Global Catalogue of Microorganisms (GCM) 10K type strain sequencing project: providing services to taxonomists for standard genome sequencing and annotation.</title>
        <authorList>
            <consortium name="The Broad Institute Genomics Platform"/>
            <consortium name="The Broad Institute Genome Sequencing Center for Infectious Disease"/>
            <person name="Wu L."/>
            <person name="Ma J."/>
        </authorList>
    </citation>
    <scope>NUCLEOTIDE SEQUENCE [LARGE SCALE GENOMIC DNA]</scope>
    <source>
        <strain evidence="4">TISTR 1827</strain>
    </source>
</reference>
<accession>A0ABW5QS72</accession>
<dbReference type="EC" id="3.4.-.-" evidence="3"/>
<keyword evidence="1" id="KW-0812">Transmembrane</keyword>
<evidence type="ECO:0000256" key="1">
    <source>
        <dbReference type="SAM" id="Phobius"/>
    </source>
</evidence>
<dbReference type="GO" id="GO:0016787">
    <property type="term" value="F:hydrolase activity"/>
    <property type="evidence" value="ECO:0007669"/>
    <property type="project" value="UniProtKB-KW"/>
</dbReference>
<feature type="transmembrane region" description="Helical" evidence="1">
    <location>
        <begin position="295"/>
        <end position="321"/>
    </location>
</feature>
<dbReference type="Pfam" id="PF02517">
    <property type="entry name" value="Rce1-like"/>
    <property type="match status" value="1"/>
</dbReference>
<comment type="caution">
    <text evidence="3">The sequence shown here is derived from an EMBL/GenBank/DDBJ whole genome shotgun (WGS) entry which is preliminary data.</text>
</comment>
<name>A0ABW5QS72_9BACL</name>
<feature type="transmembrane region" description="Helical" evidence="1">
    <location>
        <begin position="232"/>
        <end position="251"/>
    </location>
</feature>
<feature type="transmembrane region" description="Helical" evidence="1">
    <location>
        <begin position="258"/>
        <end position="275"/>
    </location>
</feature>
<sequence length="535" mass="58470">MIHTIQAGEWKRFGLAAVLCAAVFIVIQLLPMAAEMPEAPAAQVLEKSKAEKLALDFAAEQFKLPAAAAHTVHQSDSLLYGYLSKSELLTEYGSQYGLLFPTDTYQTEIELNGGYTAYVYTHMETGRVVAWHVLGAAPAEPMDDEEASKLAAERGLADGSLTGGTPGDNGETIYYPKGYAIGDAKLALTIAAGYLDGTEEAVTAYIPRFVVPAGYETYVNEQQQLAGQLSTYGFLLMSGVMFILAIVYSILYARHTSFRRGLLLSAIFLVFYLYNNYNTIGGIRASIGEAANADVYVAVMFVISTILSVLLGLSVYFSLVAGDGMWRAKLKPLWPRFGDKGYGEYIWRSVGLGYLFAVIILGIQSVVLLALQLMTGAWSTTDVSQSAYNMVSPLLLPVMAWCAAISEEAVYRMFGIALVERLVKNRFVAILVPTVIWAFGHVSYPIFPSTTRLFELIVIGFVFAAIFLRYGFITAVFAHAIFDSILMSSSLMLMGGSLNIAAGLFYIALPALIAWLIRWRHRRWAASGGSLPRLS</sequence>
<dbReference type="EMBL" id="JBHUMY010000001">
    <property type="protein sequence ID" value="MFD2659159.1"/>
    <property type="molecule type" value="Genomic_DNA"/>
</dbReference>
<keyword evidence="1" id="KW-1133">Transmembrane helix</keyword>
<proteinExistence type="predicted"/>
<feature type="transmembrane region" description="Helical" evidence="1">
    <location>
        <begin position="490"/>
        <end position="517"/>
    </location>
</feature>